<protein>
    <submittedName>
        <fullName evidence="2">Uncharacterized protein</fullName>
    </submittedName>
</protein>
<feature type="compositionally biased region" description="Low complexity" evidence="1">
    <location>
        <begin position="149"/>
        <end position="158"/>
    </location>
</feature>
<evidence type="ECO:0000313" key="2">
    <source>
        <dbReference type="EMBL" id="MEV4286295.1"/>
    </source>
</evidence>
<evidence type="ECO:0000256" key="1">
    <source>
        <dbReference type="SAM" id="MobiDB-lite"/>
    </source>
</evidence>
<proteinExistence type="predicted"/>
<gene>
    <name evidence="2" type="ORF">AB0K40_12410</name>
</gene>
<dbReference type="Proteomes" id="UP001552427">
    <property type="component" value="Unassembled WGS sequence"/>
</dbReference>
<sequence length="266" mass="31007">MPKRAEPVVTKTAGQRAIQDIVERRRKAHDPDVETLLRDDPADHPLTVIRYVLTRRRVPDWVLVGDVIDGLWVLAYVRRYCPHLPDEADRLEHELLELGCAKQIAMIRMAPPLNVRSRQAVEHRILRHRAAKLGLARNERAERAHRRSPTSSPTSTSTAEAAWYDRHALPLWEAAGELVDYRARFDHLLDDELAENLIGLRRAVREMQWPLTPDRYPTLREIGWWLEEILDALREERYADFREQLSDLLPRLTLLVEQQHEARFGG</sequence>
<evidence type="ECO:0000313" key="3">
    <source>
        <dbReference type="Proteomes" id="UP001552427"/>
    </source>
</evidence>
<name>A0ABV3H1N1_9ACTN</name>
<dbReference type="RefSeq" id="WP_364448203.1">
    <property type="nucleotide sequence ID" value="NZ_JBFARM010000003.1"/>
</dbReference>
<feature type="region of interest" description="Disordered" evidence="1">
    <location>
        <begin position="138"/>
        <end position="159"/>
    </location>
</feature>
<dbReference type="EMBL" id="JBFARM010000003">
    <property type="protein sequence ID" value="MEV4286295.1"/>
    <property type="molecule type" value="Genomic_DNA"/>
</dbReference>
<comment type="caution">
    <text evidence="2">The sequence shown here is derived from an EMBL/GenBank/DDBJ whole genome shotgun (WGS) entry which is preliminary data.</text>
</comment>
<keyword evidence="3" id="KW-1185">Reference proteome</keyword>
<organism evidence="2 3">
    <name type="scientific">Nonomuraea bangladeshensis</name>
    <dbReference type="NCBI Taxonomy" id="404385"/>
    <lineage>
        <taxon>Bacteria</taxon>
        <taxon>Bacillati</taxon>
        <taxon>Actinomycetota</taxon>
        <taxon>Actinomycetes</taxon>
        <taxon>Streptosporangiales</taxon>
        <taxon>Streptosporangiaceae</taxon>
        <taxon>Nonomuraea</taxon>
    </lineage>
</organism>
<accession>A0ABV3H1N1</accession>
<reference evidence="2 3" key="1">
    <citation type="submission" date="2024-06" db="EMBL/GenBank/DDBJ databases">
        <title>The Natural Products Discovery Center: Release of the First 8490 Sequenced Strains for Exploring Actinobacteria Biosynthetic Diversity.</title>
        <authorList>
            <person name="Kalkreuter E."/>
            <person name="Kautsar S.A."/>
            <person name="Yang D."/>
            <person name="Bader C.D."/>
            <person name="Teijaro C.N."/>
            <person name="Fluegel L."/>
            <person name="Davis C.M."/>
            <person name="Simpson J.R."/>
            <person name="Lauterbach L."/>
            <person name="Steele A.D."/>
            <person name="Gui C."/>
            <person name="Meng S."/>
            <person name="Li G."/>
            <person name="Viehrig K."/>
            <person name="Ye F."/>
            <person name="Su P."/>
            <person name="Kiefer A.F."/>
            <person name="Nichols A."/>
            <person name="Cepeda A.J."/>
            <person name="Yan W."/>
            <person name="Fan B."/>
            <person name="Jiang Y."/>
            <person name="Adhikari A."/>
            <person name="Zheng C.-J."/>
            <person name="Schuster L."/>
            <person name="Cowan T.M."/>
            <person name="Smanski M.J."/>
            <person name="Chevrette M.G."/>
            <person name="De Carvalho L.P.S."/>
            <person name="Shen B."/>
        </authorList>
    </citation>
    <scope>NUCLEOTIDE SEQUENCE [LARGE SCALE GENOMIC DNA]</scope>
    <source>
        <strain evidence="2 3">NPDC049574</strain>
    </source>
</reference>